<feature type="region of interest" description="Disordered" evidence="1">
    <location>
        <begin position="1"/>
        <end position="77"/>
    </location>
</feature>
<evidence type="ECO:0000313" key="3">
    <source>
        <dbReference type="EMBL" id="KAH0570327.1"/>
    </source>
</evidence>
<dbReference type="EMBL" id="KI546063">
    <property type="protein sequence ID" value="EST46783.1"/>
    <property type="molecule type" value="Genomic_DNA"/>
</dbReference>
<dbReference type="Proteomes" id="UP000018208">
    <property type="component" value="Unassembled WGS sequence"/>
</dbReference>
<proteinExistence type="predicted"/>
<evidence type="ECO:0000313" key="4">
    <source>
        <dbReference type="Proteomes" id="UP000018208"/>
    </source>
</evidence>
<evidence type="ECO:0000313" key="2">
    <source>
        <dbReference type="EMBL" id="EST46783.1"/>
    </source>
</evidence>
<reference evidence="2 3" key="1">
    <citation type="journal article" date="2014" name="PLoS Genet.">
        <title>The Genome of Spironucleus salmonicida Highlights a Fish Pathogen Adapted to Fluctuating Environments.</title>
        <authorList>
            <person name="Xu F."/>
            <person name="Jerlstrom-Hultqvist J."/>
            <person name="Einarsson E."/>
            <person name="Astvaldsson A."/>
            <person name="Svard S.G."/>
            <person name="Andersson J.O."/>
        </authorList>
    </citation>
    <scope>NUCLEOTIDE SEQUENCE</scope>
    <source>
        <strain evidence="3">ATCC 50377</strain>
    </source>
</reference>
<organism evidence="2">
    <name type="scientific">Spironucleus salmonicida</name>
    <dbReference type="NCBI Taxonomy" id="348837"/>
    <lineage>
        <taxon>Eukaryota</taxon>
        <taxon>Metamonada</taxon>
        <taxon>Diplomonadida</taxon>
        <taxon>Hexamitidae</taxon>
        <taxon>Hexamitinae</taxon>
        <taxon>Spironucleus</taxon>
    </lineage>
</organism>
<evidence type="ECO:0000256" key="1">
    <source>
        <dbReference type="SAM" id="MobiDB-lite"/>
    </source>
</evidence>
<reference evidence="3" key="2">
    <citation type="submission" date="2020-12" db="EMBL/GenBank/DDBJ databases">
        <title>New Spironucleus salmonicida genome in near-complete chromosomes.</title>
        <authorList>
            <person name="Xu F."/>
            <person name="Kurt Z."/>
            <person name="Jimenez-Gonzalez A."/>
            <person name="Astvaldsson A."/>
            <person name="Andersson J.O."/>
            <person name="Svard S.G."/>
        </authorList>
    </citation>
    <scope>NUCLEOTIDE SEQUENCE</scope>
    <source>
        <strain evidence="3">ATCC 50377</strain>
    </source>
</reference>
<feature type="compositionally biased region" description="Basic and acidic residues" evidence="1">
    <location>
        <begin position="67"/>
        <end position="76"/>
    </location>
</feature>
<dbReference type="OrthoDB" id="10254247at2759"/>
<dbReference type="VEuPathDB" id="GiardiaDB:SS50377_28302"/>
<dbReference type="EMBL" id="AUWU02000008">
    <property type="protein sequence ID" value="KAH0570327.1"/>
    <property type="molecule type" value="Genomic_DNA"/>
</dbReference>
<name>V6LRA5_9EUKA</name>
<dbReference type="AlphaFoldDB" id="V6LRA5"/>
<feature type="compositionally biased region" description="Low complexity" evidence="1">
    <location>
        <begin position="51"/>
        <end position="60"/>
    </location>
</feature>
<accession>V6LRA5</accession>
<gene>
    <name evidence="2" type="ORF">SS50377_13183</name>
    <name evidence="3" type="ORF">SS50377_28302</name>
</gene>
<feature type="compositionally biased region" description="Polar residues" evidence="1">
    <location>
        <begin position="37"/>
        <end position="50"/>
    </location>
</feature>
<sequence length="222" mass="25450">MKRSKLLSADLDVPLKPSTSKPQPAKSVKFKPKGPVKSQNSTINESNPAQSSLNSMSASSNYFNENKPAKLERSRNYTESLQKLKSLERKVKKSADQCIREANKIADMTQNKKADYHDLERNQPEFQLLDHFRFLNDRILQGEEEEVRMSCTPEMVDGIYRRYLPSTIDRRNGITVDDLQQAYLGDQVDKCLGEAMRVLIDTRNKQNQSAESDFQKFNNKGK</sequence>
<keyword evidence="4" id="KW-1185">Reference proteome</keyword>
<protein>
    <submittedName>
        <fullName evidence="2">Uncharacterized protein</fullName>
    </submittedName>
</protein>